<dbReference type="REBASE" id="668259">
    <property type="entry name" value="S.Aur10559ORF11770P"/>
</dbReference>
<dbReference type="InterPro" id="IPR052021">
    <property type="entry name" value="Type-I_RS_S_subunit"/>
</dbReference>
<evidence type="ECO:0000313" key="5">
    <source>
        <dbReference type="EMBL" id="UYF70934.1"/>
    </source>
</evidence>
<dbReference type="AlphaFoldDB" id="A0AA46S2S4"/>
<organism evidence="5 6">
    <name type="scientific">Acinetobacter ursingii</name>
    <dbReference type="NCBI Taxonomy" id="108980"/>
    <lineage>
        <taxon>Bacteria</taxon>
        <taxon>Pseudomonadati</taxon>
        <taxon>Pseudomonadota</taxon>
        <taxon>Gammaproteobacteria</taxon>
        <taxon>Moraxellales</taxon>
        <taxon>Moraxellaceae</taxon>
        <taxon>Acinetobacter</taxon>
    </lineage>
</organism>
<dbReference type="EMBL" id="CP089051">
    <property type="protein sequence ID" value="UYF70934.1"/>
    <property type="molecule type" value="Genomic_DNA"/>
</dbReference>
<feature type="domain" description="Type I restriction modification DNA specificity" evidence="4">
    <location>
        <begin position="230"/>
        <end position="408"/>
    </location>
</feature>
<dbReference type="InterPro" id="IPR044946">
    <property type="entry name" value="Restrct_endonuc_typeI_TRD_sf"/>
</dbReference>
<dbReference type="GO" id="GO:0009307">
    <property type="term" value="P:DNA restriction-modification system"/>
    <property type="evidence" value="ECO:0007669"/>
    <property type="project" value="UniProtKB-KW"/>
</dbReference>
<dbReference type="Pfam" id="PF01420">
    <property type="entry name" value="Methylase_S"/>
    <property type="match status" value="2"/>
</dbReference>
<proteinExistence type="inferred from homology"/>
<keyword evidence="5" id="KW-0540">Nuclease</keyword>
<reference evidence="5" key="1">
    <citation type="journal article" date="2022" name="J Glob Antimicrob Resist">
        <title>Comparative analysis of IMP-4- and OXA-58-containing plasmids of three carbapenemase-producing Acinetobacter ursingii strains in the Netherlands.</title>
        <authorList>
            <person name="Hendrickx A.P.A."/>
            <person name="Schade R.P."/>
            <person name="Landman F."/>
            <person name="Bosch T."/>
            <person name="Schouls L.M."/>
            <person name="van Dijk K."/>
        </authorList>
    </citation>
    <scope>NUCLEOTIDE SEQUENCE</scope>
    <source>
        <strain evidence="5">RIVM_C010559</strain>
    </source>
</reference>
<dbReference type="RefSeq" id="WP_263512270.1">
    <property type="nucleotide sequence ID" value="NZ_CP089051.1"/>
</dbReference>
<protein>
    <submittedName>
        <fullName evidence="5">Restriction endonuclease subunit S</fullName>
        <ecNumber evidence="5">3.1.21.-</ecNumber>
    </submittedName>
</protein>
<name>A0AA46S2S4_9GAMM</name>
<dbReference type="Gene3D" id="3.90.220.20">
    <property type="entry name" value="DNA methylase specificity domains"/>
    <property type="match status" value="2"/>
</dbReference>
<evidence type="ECO:0000313" key="6">
    <source>
        <dbReference type="Proteomes" id="UP001164064"/>
    </source>
</evidence>
<dbReference type="GO" id="GO:0003677">
    <property type="term" value="F:DNA binding"/>
    <property type="evidence" value="ECO:0007669"/>
    <property type="project" value="UniProtKB-KW"/>
</dbReference>
<keyword evidence="5" id="KW-0255">Endonuclease</keyword>
<evidence type="ECO:0000256" key="1">
    <source>
        <dbReference type="ARBA" id="ARBA00010923"/>
    </source>
</evidence>
<dbReference type="Proteomes" id="UP001164064">
    <property type="component" value="Chromosome"/>
</dbReference>
<dbReference type="Gene3D" id="1.10.287.1120">
    <property type="entry name" value="Bipartite methylase S protein"/>
    <property type="match status" value="1"/>
</dbReference>
<dbReference type="InterPro" id="IPR000055">
    <property type="entry name" value="Restrct_endonuc_typeI_TRD"/>
</dbReference>
<evidence type="ECO:0000256" key="3">
    <source>
        <dbReference type="ARBA" id="ARBA00023125"/>
    </source>
</evidence>
<gene>
    <name evidence="5" type="ORF">LSO60_11765</name>
</gene>
<dbReference type="PANTHER" id="PTHR30408">
    <property type="entry name" value="TYPE-1 RESTRICTION ENZYME ECOKI SPECIFICITY PROTEIN"/>
    <property type="match status" value="1"/>
</dbReference>
<keyword evidence="3" id="KW-0238">DNA-binding</keyword>
<dbReference type="GO" id="GO:0004519">
    <property type="term" value="F:endonuclease activity"/>
    <property type="evidence" value="ECO:0007669"/>
    <property type="project" value="UniProtKB-KW"/>
</dbReference>
<evidence type="ECO:0000259" key="4">
    <source>
        <dbReference type="Pfam" id="PF01420"/>
    </source>
</evidence>
<sequence>MAKYQKYTVYKDSGEWLGEIPFHWDIQPTKRFFRLIAEPAADNNSYELLSVYTEIGVKPRKELEQKGNKASTTDGYWLVKKGDIVVNKLLAWMGAVGYSEYDGVTSPAYDILRSTKKLNPKFYHYLFRTKIANMEFKRWSRGIMEMRLRLYFDELGRISMPFPTFEEQNKIVDFLDHETVQIDTLIAKQEKLIELLKEKRQAVISHAVTKGLNPDVAMKDSGVEWLGKVPEHWVVSKFGYISQVVRGGSPRPAGDPTLFNGDYSPWVTVAEITKDNELYLTSTETFLTKKGSEQCRVFQTGTLLLSNSGATLGVPKILCINANANDGVVGFEELKIDTEYAYFYLSVLTHDLRERVKQGSGQPNLNTDIVKAISITVPPENEIKEIVADIKKKIDHFSKLMASAENAIQLMQERRTALISAAVTGKIDVRNWQNPDKKNEADMELSA</sequence>
<comment type="similarity">
    <text evidence="1">Belongs to the type-I restriction system S methylase family.</text>
</comment>
<feature type="domain" description="Type I restriction modification DNA specificity" evidence="4">
    <location>
        <begin position="71"/>
        <end position="180"/>
    </location>
</feature>
<dbReference type="EC" id="3.1.21.-" evidence="5"/>
<keyword evidence="2" id="KW-0680">Restriction system</keyword>
<dbReference type="SUPFAM" id="SSF116734">
    <property type="entry name" value="DNA methylase specificity domain"/>
    <property type="match status" value="2"/>
</dbReference>
<keyword evidence="5" id="KW-0378">Hydrolase</keyword>
<dbReference type="CDD" id="cd17283">
    <property type="entry name" value="RMtype1_S_Hpy180ORF7835P_TRD2-CR2_like"/>
    <property type="match status" value="1"/>
</dbReference>
<accession>A0AA46S2S4</accession>
<evidence type="ECO:0000256" key="2">
    <source>
        <dbReference type="ARBA" id="ARBA00022747"/>
    </source>
</evidence>
<dbReference type="GO" id="GO:0016787">
    <property type="term" value="F:hydrolase activity"/>
    <property type="evidence" value="ECO:0007669"/>
    <property type="project" value="UniProtKB-KW"/>
</dbReference>
<dbReference type="PANTHER" id="PTHR30408:SF12">
    <property type="entry name" value="TYPE I RESTRICTION ENZYME MJAVIII SPECIFICITY SUBUNIT"/>
    <property type="match status" value="1"/>
</dbReference>